<name>A0ABQ2IFV9_9MICO</name>
<organism evidence="1 2">
    <name type="scientific">Terrabacter tumescens</name>
    <dbReference type="NCBI Taxonomy" id="60443"/>
    <lineage>
        <taxon>Bacteria</taxon>
        <taxon>Bacillati</taxon>
        <taxon>Actinomycetota</taxon>
        <taxon>Actinomycetes</taxon>
        <taxon>Micrococcales</taxon>
        <taxon>Intrasporangiaceae</taxon>
        <taxon>Terrabacter</taxon>
    </lineage>
</organism>
<evidence type="ECO:0000313" key="2">
    <source>
        <dbReference type="Proteomes" id="UP000623461"/>
    </source>
</evidence>
<proteinExistence type="predicted"/>
<dbReference type="Proteomes" id="UP000623461">
    <property type="component" value="Unassembled WGS sequence"/>
</dbReference>
<evidence type="ECO:0000313" key="1">
    <source>
        <dbReference type="EMBL" id="GGN09928.1"/>
    </source>
</evidence>
<sequence length="66" mass="6477">MVVELVVKVLLGAGGGVVLMEAPFGGCRSGTPGGDYARRVIGDGGGAPGADAADMGLTSCRWVAID</sequence>
<gene>
    <name evidence="1" type="ORF">GCM10009721_42380</name>
</gene>
<protein>
    <submittedName>
        <fullName evidence="1">Uncharacterized protein</fullName>
    </submittedName>
</protein>
<accession>A0ABQ2IFV9</accession>
<dbReference type="EMBL" id="BMNZ01000013">
    <property type="protein sequence ID" value="GGN09928.1"/>
    <property type="molecule type" value="Genomic_DNA"/>
</dbReference>
<keyword evidence="2" id="KW-1185">Reference proteome</keyword>
<comment type="caution">
    <text evidence="1">The sequence shown here is derived from an EMBL/GenBank/DDBJ whole genome shotgun (WGS) entry which is preliminary data.</text>
</comment>
<reference evidence="2" key="1">
    <citation type="journal article" date="2019" name="Int. J. Syst. Evol. Microbiol.">
        <title>The Global Catalogue of Microorganisms (GCM) 10K type strain sequencing project: providing services to taxonomists for standard genome sequencing and annotation.</title>
        <authorList>
            <consortium name="The Broad Institute Genomics Platform"/>
            <consortium name="The Broad Institute Genome Sequencing Center for Infectious Disease"/>
            <person name="Wu L."/>
            <person name="Ma J."/>
        </authorList>
    </citation>
    <scope>NUCLEOTIDE SEQUENCE [LARGE SCALE GENOMIC DNA]</scope>
    <source>
        <strain evidence="2">JCM 1365</strain>
    </source>
</reference>